<dbReference type="AlphaFoldDB" id="A0A7W5ZR33"/>
<organism evidence="1 2">
    <name type="scientific">Runella defluvii</name>
    <dbReference type="NCBI Taxonomy" id="370973"/>
    <lineage>
        <taxon>Bacteria</taxon>
        <taxon>Pseudomonadati</taxon>
        <taxon>Bacteroidota</taxon>
        <taxon>Cytophagia</taxon>
        <taxon>Cytophagales</taxon>
        <taxon>Spirosomataceae</taxon>
        <taxon>Runella</taxon>
    </lineage>
</organism>
<evidence type="ECO:0000313" key="1">
    <source>
        <dbReference type="EMBL" id="MBB3842092.1"/>
    </source>
</evidence>
<proteinExistence type="predicted"/>
<comment type="caution">
    <text evidence="1">The sequence shown here is derived from an EMBL/GenBank/DDBJ whole genome shotgun (WGS) entry which is preliminary data.</text>
</comment>
<evidence type="ECO:0000313" key="2">
    <source>
        <dbReference type="Proteomes" id="UP000541352"/>
    </source>
</evidence>
<name>A0A7W5ZR33_9BACT</name>
<gene>
    <name evidence="1" type="ORF">FHS57_006121</name>
</gene>
<keyword evidence="2" id="KW-1185">Reference proteome</keyword>
<dbReference type="Proteomes" id="UP000541352">
    <property type="component" value="Unassembled WGS sequence"/>
</dbReference>
<evidence type="ECO:0008006" key="3">
    <source>
        <dbReference type="Google" id="ProtNLM"/>
    </source>
</evidence>
<dbReference type="EMBL" id="JACIBY010000025">
    <property type="protein sequence ID" value="MBB3842092.1"/>
    <property type="molecule type" value="Genomic_DNA"/>
</dbReference>
<sequence>MKTLPKKSRHCKSFAVTTPTILKNTIFFLSFLLLGVGSELKAQESVDKDVKPHNWEIGLDILPLIKSTSLYSLMVKKTLGTTNSALRFRGASELYSTLHNSSLPSGKGNGVNLINTAFDIGLEKRNQYGKFSFYYGGDVKFGYELTSTNVGVAVGVNTPSVLSKNRDRFATLGIGAFIGGKYFLNHRISISAESCLSAIYGWRKRESGQVDTNLKPINLFVEKSAGLATHLNGISIFMISYHF</sequence>
<reference evidence="1 2" key="1">
    <citation type="submission" date="2020-08" db="EMBL/GenBank/DDBJ databases">
        <title>Genomic Encyclopedia of Type Strains, Phase IV (KMG-IV): sequencing the most valuable type-strain genomes for metagenomic binning, comparative biology and taxonomic classification.</title>
        <authorList>
            <person name="Goeker M."/>
        </authorList>
    </citation>
    <scope>NUCLEOTIDE SEQUENCE [LARGE SCALE GENOMIC DNA]</scope>
    <source>
        <strain evidence="1 2">DSM 17976</strain>
    </source>
</reference>
<protein>
    <recommendedName>
        <fullName evidence="3">DUF3575 domain-containing protein</fullName>
    </recommendedName>
</protein>
<accession>A0A7W5ZR33</accession>
<dbReference type="RefSeq" id="WP_183980202.1">
    <property type="nucleotide sequence ID" value="NZ_JACIBY010000025.1"/>
</dbReference>